<reference evidence="3" key="1">
    <citation type="journal article" date="2019" name="Int. J. Syst. Evol. Microbiol.">
        <title>The Global Catalogue of Microorganisms (GCM) 10K type strain sequencing project: providing services to taxonomists for standard genome sequencing and annotation.</title>
        <authorList>
            <consortium name="The Broad Institute Genomics Platform"/>
            <consortium name="The Broad Institute Genome Sequencing Center for Infectious Disease"/>
            <person name="Wu L."/>
            <person name="Ma J."/>
        </authorList>
    </citation>
    <scope>NUCLEOTIDE SEQUENCE [LARGE SCALE GENOMIC DNA]</scope>
    <source>
        <strain evidence="3">CCUG 61696</strain>
    </source>
</reference>
<keyword evidence="1" id="KW-0472">Membrane</keyword>
<gene>
    <name evidence="2" type="ORF">ACFQ4O_09970</name>
</gene>
<organism evidence="2 3">
    <name type="scientific">Methylopila musalis</name>
    <dbReference type="NCBI Taxonomy" id="1134781"/>
    <lineage>
        <taxon>Bacteria</taxon>
        <taxon>Pseudomonadati</taxon>
        <taxon>Pseudomonadota</taxon>
        <taxon>Alphaproteobacteria</taxon>
        <taxon>Hyphomicrobiales</taxon>
        <taxon>Methylopilaceae</taxon>
        <taxon>Methylopila</taxon>
    </lineage>
</organism>
<keyword evidence="1" id="KW-0812">Transmembrane</keyword>
<protein>
    <submittedName>
        <fullName evidence="2">Uncharacterized protein</fullName>
    </submittedName>
</protein>
<keyword evidence="3" id="KW-1185">Reference proteome</keyword>
<accession>A0ABW3Z7S1</accession>
<dbReference type="EMBL" id="JBHTMX010000078">
    <property type="protein sequence ID" value="MFD1332323.1"/>
    <property type="molecule type" value="Genomic_DNA"/>
</dbReference>
<evidence type="ECO:0000256" key="1">
    <source>
        <dbReference type="SAM" id="Phobius"/>
    </source>
</evidence>
<keyword evidence="1" id="KW-1133">Transmembrane helix</keyword>
<evidence type="ECO:0000313" key="2">
    <source>
        <dbReference type="EMBL" id="MFD1332323.1"/>
    </source>
</evidence>
<name>A0ABW3Z7S1_9HYPH</name>
<comment type="caution">
    <text evidence="2">The sequence shown here is derived from an EMBL/GenBank/DDBJ whole genome shotgun (WGS) entry which is preliminary data.</text>
</comment>
<dbReference type="Proteomes" id="UP001597171">
    <property type="component" value="Unassembled WGS sequence"/>
</dbReference>
<dbReference type="RefSeq" id="WP_378775542.1">
    <property type="nucleotide sequence ID" value="NZ_JBHTMX010000078.1"/>
</dbReference>
<feature type="transmembrane region" description="Helical" evidence="1">
    <location>
        <begin position="40"/>
        <end position="61"/>
    </location>
</feature>
<evidence type="ECO:0000313" key="3">
    <source>
        <dbReference type="Proteomes" id="UP001597171"/>
    </source>
</evidence>
<sequence length="73" mass="7573">MGTVAALLAVKLLTLSGSIATTAWLVSFFAFEDALGAHRWTLFVGGFAAIAAGELGAWLIARQAGGRQPAARR</sequence>
<proteinExistence type="predicted"/>